<sequence length="100" mass="11791">MYRRNLTYPMNQDNTDSFVFLALTGLALFDADLKNTTEETVVVSRKSRQVIQKEIMEYHESYLAYQLFRVYIQRNVTFSESNKNISRRYGIELCDESICG</sequence>
<dbReference type="Proteomes" id="UP000008281">
    <property type="component" value="Unassembled WGS sequence"/>
</dbReference>
<reference evidence="1" key="1">
    <citation type="submission" date="2007-07" db="EMBL/GenBank/DDBJ databases">
        <title>PCAP assembly of the Caenorhabditis remanei genome.</title>
        <authorList>
            <consortium name="The Caenorhabditis remanei Sequencing Consortium"/>
            <person name="Wilson R.K."/>
        </authorList>
    </citation>
    <scope>NUCLEOTIDE SEQUENCE [LARGE SCALE GENOMIC DNA]</scope>
    <source>
        <strain evidence="1">PB4641</strain>
    </source>
</reference>
<gene>
    <name evidence="1" type="ORF">CRE_25210</name>
</gene>
<dbReference type="EMBL" id="DS268414">
    <property type="protein sequence ID" value="EFP09554.1"/>
    <property type="molecule type" value="Genomic_DNA"/>
</dbReference>
<evidence type="ECO:0000313" key="2">
    <source>
        <dbReference type="Proteomes" id="UP000008281"/>
    </source>
</evidence>
<dbReference type="InParanoid" id="E3LRY1"/>
<dbReference type="AlphaFoldDB" id="E3LRY1"/>
<evidence type="ECO:0000313" key="1">
    <source>
        <dbReference type="EMBL" id="EFP09554.1"/>
    </source>
</evidence>
<keyword evidence="2" id="KW-1185">Reference proteome</keyword>
<accession>E3LRY1</accession>
<dbReference type="STRING" id="31234.E3LRY1"/>
<evidence type="ECO:0008006" key="3">
    <source>
        <dbReference type="Google" id="ProtNLM"/>
    </source>
</evidence>
<dbReference type="eggNOG" id="KOG3575">
    <property type="taxonomic scope" value="Eukaryota"/>
</dbReference>
<protein>
    <recommendedName>
        <fullName evidence="3">NR LBD domain-containing protein</fullName>
    </recommendedName>
</protein>
<organism evidence="2">
    <name type="scientific">Caenorhabditis remanei</name>
    <name type="common">Caenorhabditis vulgaris</name>
    <dbReference type="NCBI Taxonomy" id="31234"/>
    <lineage>
        <taxon>Eukaryota</taxon>
        <taxon>Metazoa</taxon>
        <taxon>Ecdysozoa</taxon>
        <taxon>Nematoda</taxon>
        <taxon>Chromadorea</taxon>
        <taxon>Rhabditida</taxon>
        <taxon>Rhabditina</taxon>
        <taxon>Rhabditomorpha</taxon>
        <taxon>Rhabditoidea</taxon>
        <taxon>Rhabditidae</taxon>
        <taxon>Peloderinae</taxon>
        <taxon>Caenorhabditis</taxon>
    </lineage>
</organism>
<name>E3LRY1_CAERE</name>
<proteinExistence type="predicted"/>
<dbReference type="HOGENOM" id="CLU_2308673_0_0_1"/>